<organism evidence="5 6">
    <name type="scientific">Lentibacillus amyloliquefaciens</name>
    <dbReference type="NCBI Taxonomy" id="1472767"/>
    <lineage>
        <taxon>Bacteria</taxon>
        <taxon>Bacillati</taxon>
        <taxon>Bacillota</taxon>
        <taxon>Bacilli</taxon>
        <taxon>Bacillales</taxon>
        <taxon>Bacillaceae</taxon>
        <taxon>Lentibacillus</taxon>
    </lineage>
</organism>
<gene>
    <name evidence="5" type="ORF">AOX59_18500</name>
</gene>
<evidence type="ECO:0000313" key="5">
    <source>
        <dbReference type="EMBL" id="ALX50393.1"/>
    </source>
</evidence>
<feature type="domain" description="PucR C-terminal helix-turn-helix" evidence="3">
    <location>
        <begin position="320"/>
        <end position="367"/>
    </location>
</feature>
<comment type="similarity">
    <text evidence="1">Belongs to the CdaR family.</text>
</comment>
<dbReference type="RefSeq" id="WP_068447862.1">
    <property type="nucleotide sequence ID" value="NZ_CP013862.1"/>
</dbReference>
<dbReference type="InterPro" id="IPR025736">
    <property type="entry name" value="PucR_C-HTH_dom"/>
</dbReference>
<dbReference type="Pfam" id="PF17853">
    <property type="entry name" value="GGDEF_2"/>
    <property type="match status" value="1"/>
</dbReference>
<dbReference type="OrthoDB" id="9792148at2"/>
<dbReference type="Proteomes" id="UP000050331">
    <property type="component" value="Chromosome"/>
</dbReference>
<evidence type="ECO:0000259" key="2">
    <source>
        <dbReference type="Pfam" id="PF05651"/>
    </source>
</evidence>
<dbReference type="AlphaFoldDB" id="A0A0U4EIT1"/>
<dbReference type="KEGG" id="lao:AOX59_18500"/>
<reference evidence="5 6" key="1">
    <citation type="submission" date="2016-01" db="EMBL/GenBank/DDBJ databases">
        <title>Complete genome sequence of strain Lentibacillus amyloliquefaciens LAM0015T isolated from saline sediment.</title>
        <authorList>
            <person name="Wang J.-L."/>
            <person name="He M.-X."/>
        </authorList>
    </citation>
    <scope>NUCLEOTIDE SEQUENCE [LARGE SCALE GENOMIC DNA]</scope>
    <source>
        <strain evidence="5 6">LAM0015</strain>
    </source>
</reference>
<sequence length="374" mass="43238">MDISAELAQAIVSNMEEIIHQDINYINTEGIIIASTNTNRIGTYHGGGKKVKETNDDLIIRYDGEYTGSRKGINLPIYFENTIVGVIGITGEKQEVEKFGAIIKSMTELLIKNAYLTNIKNKARENQRMIIEELLFNDENEESIFMSRLKVFNIKENVPRIVIVSEVLNEDFPALDIKDRVIDLFDHKLMKNPDNLMMQNKNNIIMILQNVSRENVLTMLKDINQIVKKEHGLQLKFGIGTIETKLHKIRGSYKKASIALDWVLSSKEIDINYYDDMDIELIIENVTEDTKNEFYKKVIGNLKPGDFSEYKEIISLFEKFNGSIQQISESMFIHKNTLQYKLNKLHKMTGYDIRNYKDFTIIKLAYLLTENQNT</sequence>
<dbReference type="Pfam" id="PF13556">
    <property type="entry name" value="HTH_30"/>
    <property type="match status" value="1"/>
</dbReference>
<evidence type="ECO:0008006" key="7">
    <source>
        <dbReference type="Google" id="ProtNLM"/>
    </source>
</evidence>
<dbReference type="PANTHER" id="PTHR33744:SF16">
    <property type="entry name" value="CARBOHYDRATE DIACID REGULATOR"/>
    <property type="match status" value="1"/>
</dbReference>
<name>A0A0U4EIT1_9BACI</name>
<feature type="domain" description="Putative sugar diacid recognition" evidence="2">
    <location>
        <begin position="4"/>
        <end position="131"/>
    </location>
</feature>
<keyword evidence="6" id="KW-1185">Reference proteome</keyword>
<dbReference type="PANTHER" id="PTHR33744">
    <property type="entry name" value="CARBOHYDRATE DIACID REGULATOR"/>
    <property type="match status" value="1"/>
</dbReference>
<proteinExistence type="inferred from homology"/>
<dbReference type="InterPro" id="IPR051448">
    <property type="entry name" value="CdaR-like_regulators"/>
</dbReference>
<feature type="domain" description="CdaR GGDEF-like" evidence="4">
    <location>
        <begin position="141"/>
        <end position="261"/>
    </location>
</feature>
<dbReference type="InterPro" id="IPR041522">
    <property type="entry name" value="CdaR_GGDEF"/>
</dbReference>
<evidence type="ECO:0000259" key="4">
    <source>
        <dbReference type="Pfam" id="PF17853"/>
    </source>
</evidence>
<protein>
    <recommendedName>
        <fullName evidence="7">Sugar diacid utilization regulator</fullName>
    </recommendedName>
</protein>
<evidence type="ECO:0000259" key="3">
    <source>
        <dbReference type="Pfam" id="PF13556"/>
    </source>
</evidence>
<accession>A0A0U4EIT1</accession>
<dbReference type="InterPro" id="IPR008599">
    <property type="entry name" value="Diacid_rec"/>
</dbReference>
<dbReference type="EMBL" id="CP013862">
    <property type="protein sequence ID" value="ALX50393.1"/>
    <property type="molecule type" value="Genomic_DNA"/>
</dbReference>
<dbReference type="Pfam" id="PF05651">
    <property type="entry name" value="Diacid_rec"/>
    <property type="match status" value="1"/>
</dbReference>
<dbReference type="InterPro" id="IPR042070">
    <property type="entry name" value="PucR_C-HTH_sf"/>
</dbReference>
<evidence type="ECO:0000256" key="1">
    <source>
        <dbReference type="ARBA" id="ARBA00006754"/>
    </source>
</evidence>
<dbReference type="Gene3D" id="1.10.10.2840">
    <property type="entry name" value="PucR C-terminal helix-turn-helix domain"/>
    <property type="match status" value="1"/>
</dbReference>
<evidence type="ECO:0000313" key="6">
    <source>
        <dbReference type="Proteomes" id="UP000050331"/>
    </source>
</evidence>